<sequence>MRLFIKRKCSSSASRLPEIKENQSGLGKKKKPPRNRTCHAKLSEDRDLPPDMWREIFARLPVKTLLKFRCVCKNWCSIIENPNFISMHLSNYQNKLNKNHVLVVENIGKYGIQGLTCTIRESGTFREIAQIPQTSQFCNIFVGNCNGLVLLLSSEEFKPNPVKKIVRLWNPSIRKSVILPPSSICKADTTYFLGFSPSSNDYKVVAFSSWQSYAVYSLSSNIWSIKSGNLLPLSVSGASRSRLLYKCPPFSQGATHWLVCGGSVPDKYTHILSFEFDTEDFHTIELPEASDEMIKGLNTLGELLAVFGISHTECCIWSMKKEGGEKLWTLTLPGASSLSYYNFFATYLYPYTKRFYCDDTGIISLLATGNAMASYNISTKQMQSSFLKSTNSRGISFMDTYVESLVLCRGVECQTLTLFP</sequence>
<dbReference type="PROSITE" id="PS50181">
    <property type="entry name" value="FBOX"/>
    <property type="match status" value="1"/>
</dbReference>
<dbReference type="InterPro" id="IPR006527">
    <property type="entry name" value="F-box-assoc_dom_typ1"/>
</dbReference>
<dbReference type="GeneID" id="110790147"/>
<evidence type="ECO:0000313" key="3">
    <source>
        <dbReference type="RefSeq" id="XP_021850605.2"/>
    </source>
</evidence>
<dbReference type="InterPro" id="IPR001810">
    <property type="entry name" value="F-box_dom"/>
</dbReference>
<proteinExistence type="predicted"/>
<gene>
    <name evidence="3" type="primary">LOC110790147</name>
</gene>
<dbReference type="InterPro" id="IPR017451">
    <property type="entry name" value="F-box-assoc_interact_dom"/>
</dbReference>
<feature type="domain" description="F-box" evidence="1">
    <location>
        <begin position="42"/>
        <end position="89"/>
    </location>
</feature>
<name>A0A9R0JXZ2_SPIOL</name>
<dbReference type="Proteomes" id="UP000813463">
    <property type="component" value="Chromosome 5"/>
</dbReference>
<dbReference type="PANTHER" id="PTHR31672">
    <property type="entry name" value="BNACNNG10540D PROTEIN"/>
    <property type="match status" value="1"/>
</dbReference>
<dbReference type="CDD" id="cd22157">
    <property type="entry name" value="F-box_AtFBW1-like"/>
    <property type="match status" value="1"/>
</dbReference>
<dbReference type="Gene3D" id="1.20.1280.50">
    <property type="match status" value="1"/>
</dbReference>
<dbReference type="SMART" id="SM00256">
    <property type="entry name" value="FBOX"/>
    <property type="match status" value="1"/>
</dbReference>
<evidence type="ECO:0000259" key="1">
    <source>
        <dbReference type="PROSITE" id="PS50181"/>
    </source>
</evidence>
<evidence type="ECO:0000313" key="2">
    <source>
        <dbReference type="Proteomes" id="UP000813463"/>
    </source>
</evidence>
<keyword evidence="2" id="KW-1185">Reference proteome</keyword>
<protein>
    <submittedName>
        <fullName evidence="3">F-box protein At1g11270</fullName>
    </submittedName>
</protein>
<dbReference type="NCBIfam" id="TIGR01640">
    <property type="entry name" value="F_box_assoc_1"/>
    <property type="match status" value="1"/>
</dbReference>
<dbReference type="InterPro" id="IPR036047">
    <property type="entry name" value="F-box-like_dom_sf"/>
</dbReference>
<dbReference type="Pfam" id="PF07734">
    <property type="entry name" value="FBA_1"/>
    <property type="match status" value="1"/>
</dbReference>
<reference evidence="3" key="2">
    <citation type="submission" date="2025-08" db="UniProtKB">
        <authorList>
            <consortium name="RefSeq"/>
        </authorList>
    </citation>
    <scope>IDENTIFICATION</scope>
    <source>
        <tissue evidence="3">Leaf</tissue>
    </source>
</reference>
<dbReference type="InterPro" id="IPR050796">
    <property type="entry name" value="SCF_F-box_component"/>
</dbReference>
<dbReference type="PANTHER" id="PTHR31672:SF13">
    <property type="entry name" value="F-BOX PROTEIN CPR30-LIKE"/>
    <property type="match status" value="1"/>
</dbReference>
<dbReference type="SUPFAM" id="SSF81383">
    <property type="entry name" value="F-box domain"/>
    <property type="match status" value="1"/>
</dbReference>
<reference evidence="2" key="1">
    <citation type="journal article" date="2021" name="Nat. Commun.">
        <title>Genomic analyses provide insights into spinach domestication and the genetic basis of agronomic traits.</title>
        <authorList>
            <person name="Cai X."/>
            <person name="Sun X."/>
            <person name="Xu C."/>
            <person name="Sun H."/>
            <person name="Wang X."/>
            <person name="Ge C."/>
            <person name="Zhang Z."/>
            <person name="Wang Q."/>
            <person name="Fei Z."/>
            <person name="Jiao C."/>
            <person name="Wang Q."/>
        </authorList>
    </citation>
    <scope>NUCLEOTIDE SEQUENCE [LARGE SCALE GENOMIC DNA]</scope>
    <source>
        <strain evidence="2">cv. Varoflay</strain>
    </source>
</reference>
<dbReference type="Pfam" id="PF00646">
    <property type="entry name" value="F-box"/>
    <property type="match status" value="1"/>
</dbReference>
<dbReference type="RefSeq" id="XP_021850605.2">
    <property type="nucleotide sequence ID" value="XM_021994913.2"/>
</dbReference>
<accession>A0A9R0JXZ2</accession>
<organism evidence="2 3">
    <name type="scientific">Spinacia oleracea</name>
    <name type="common">Spinach</name>
    <dbReference type="NCBI Taxonomy" id="3562"/>
    <lineage>
        <taxon>Eukaryota</taxon>
        <taxon>Viridiplantae</taxon>
        <taxon>Streptophyta</taxon>
        <taxon>Embryophyta</taxon>
        <taxon>Tracheophyta</taxon>
        <taxon>Spermatophyta</taxon>
        <taxon>Magnoliopsida</taxon>
        <taxon>eudicotyledons</taxon>
        <taxon>Gunneridae</taxon>
        <taxon>Pentapetalae</taxon>
        <taxon>Caryophyllales</taxon>
        <taxon>Chenopodiaceae</taxon>
        <taxon>Chenopodioideae</taxon>
        <taxon>Anserineae</taxon>
        <taxon>Spinacia</taxon>
    </lineage>
</organism>